<evidence type="ECO:0000313" key="2">
    <source>
        <dbReference type="Proteomes" id="UP000002222"/>
    </source>
</evidence>
<keyword evidence="2" id="KW-1185">Reference proteome</keyword>
<dbReference type="Proteomes" id="UP000002222">
    <property type="component" value="Chromosome"/>
</dbReference>
<dbReference type="STRING" id="525898.Sdel_0770"/>
<evidence type="ECO:0000313" key="1">
    <source>
        <dbReference type="EMBL" id="ACZ11803.1"/>
    </source>
</evidence>
<dbReference type="eggNOG" id="ENOG50300EN">
    <property type="taxonomic scope" value="Bacteria"/>
</dbReference>
<dbReference type="AlphaFoldDB" id="D1B133"/>
<protein>
    <submittedName>
        <fullName evidence="1">Uncharacterized protein</fullName>
    </submittedName>
</protein>
<dbReference type="HOGENOM" id="CLU_2036856_0_0_7"/>
<proteinExistence type="predicted"/>
<sequence>MSILNNATCEKIKKAASLYVAEIKEINHYLVQEQDTNKREKLLLLRTIATIEHGNAIGLYNDQMDDDYMDDDYMDDDYMDDDYMDELTVKNMAYCAELDTSELFGDIMILTEDTKEKLFANPTGERERLIRELKI</sequence>
<dbReference type="EMBL" id="CP001816">
    <property type="protein sequence ID" value="ACZ11803.1"/>
    <property type="molecule type" value="Genomic_DNA"/>
</dbReference>
<name>D1B133_SULD5</name>
<dbReference type="RefSeq" id="WP_012856567.1">
    <property type="nucleotide sequence ID" value="NC_013512.1"/>
</dbReference>
<organism evidence="1 2">
    <name type="scientific">Sulfurospirillum deleyianum (strain ATCC 51133 / DSM 6946 / 5175)</name>
    <dbReference type="NCBI Taxonomy" id="525898"/>
    <lineage>
        <taxon>Bacteria</taxon>
        <taxon>Pseudomonadati</taxon>
        <taxon>Campylobacterota</taxon>
        <taxon>Epsilonproteobacteria</taxon>
        <taxon>Campylobacterales</taxon>
        <taxon>Sulfurospirillaceae</taxon>
        <taxon>Sulfurospirillum</taxon>
    </lineage>
</organism>
<accession>D1B133</accession>
<gene>
    <name evidence="1" type="ordered locus">Sdel_0770</name>
</gene>
<dbReference type="KEGG" id="sdl:Sdel_0770"/>
<reference evidence="2" key="1">
    <citation type="submission" date="2009-11" db="EMBL/GenBank/DDBJ databases">
        <title>The complete genome of Sulfurospirillum deleyianum DSM 6946.</title>
        <authorList>
            <consortium name="US DOE Joint Genome Institute (JGI-PGF)"/>
            <person name="Lucas S."/>
            <person name="Copeland A."/>
            <person name="Lapidus A."/>
            <person name="Glavina del Rio T."/>
            <person name="Dalin E."/>
            <person name="Tice H."/>
            <person name="Bruce D."/>
            <person name="Goodwin L."/>
            <person name="Pitluck S."/>
            <person name="Kyrpides N."/>
            <person name="Mavromatis K."/>
            <person name="Ivanova N."/>
            <person name="Ovchinnikova G."/>
            <person name="Munk A.C."/>
            <person name="Lu M."/>
            <person name="Brettin T."/>
            <person name="Detter J.C."/>
            <person name="Han C."/>
            <person name="Tapia R."/>
            <person name="Larimer F."/>
            <person name="Land M."/>
            <person name="Hauser L."/>
            <person name="Markowitz V."/>
            <person name="Cheng J.F."/>
            <person name="Hugenholtz P."/>
            <person name="Woyke T."/>
            <person name="Wu D."/>
            <person name="Aumann P."/>
            <person name="Schneider S."/>
            <person name="Lang E."/>
            <person name="Spring S."/>
            <person name="Klenk H.P."/>
            <person name="Eisen J.A."/>
        </authorList>
    </citation>
    <scope>NUCLEOTIDE SEQUENCE [LARGE SCALE GENOMIC DNA]</scope>
    <source>
        <strain evidence="2">ATCC 51133 / DSM 6946 / 5175</strain>
    </source>
</reference>
<reference evidence="1 2" key="2">
    <citation type="journal article" date="2010" name="Stand. Genomic Sci.">
        <title>Complete genome sequence of Sulfurospirillum deleyianum type strain (5175).</title>
        <authorList>
            <person name="Sikorski J."/>
            <person name="Lapidus A."/>
            <person name="Copeland A."/>
            <person name="Glavina Del Rio T."/>
            <person name="Nolan M."/>
            <person name="Lucas S."/>
            <person name="Chen F."/>
            <person name="Tice H."/>
            <person name="Cheng J.F."/>
            <person name="Saunders E."/>
            <person name="Bruce D."/>
            <person name="Goodwin L."/>
            <person name="Pitluck S."/>
            <person name="Ovchinnikova G."/>
            <person name="Pati A."/>
            <person name="Ivanova N."/>
            <person name="Mavromatis K."/>
            <person name="Chen A."/>
            <person name="Palaniappan K."/>
            <person name="Chain P."/>
            <person name="Land M."/>
            <person name="Hauser L."/>
            <person name="Chang Y.J."/>
            <person name="Jeffries C.D."/>
            <person name="Brettin T."/>
            <person name="Detter J.C."/>
            <person name="Han C."/>
            <person name="Rohde M."/>
            <person name="Lang E."/>
            <person name="Spring S."/>
            <person name="Goker M."/>
            <person name="Bristow J."/>
            <person name="Eisen J.A."/>
            <person name="Markowitz V."/>
            <person name="Hugenholtz P."/>
            <person name="Kyrpides N.C."/>
            <person name="Klenk H.P."/>
        </authorList>
    </citation>
    <scope>NUCLEOTIDE SEQUENCE [LARGE SCALE GENOMIC DNA]</scope>
    <source>
        <strain evidence="2">ATCC 51133 / DSM 6946 / 5175</strain>
    </source>
</reference>